<dbReference type="Proteomes" id="UP001444071">
    <property type="component" value="Unassembled WGS sequence"/>
</dbReference>
<evidence type="ECO:0000256" key="1">
    <source>
        <dbReference type="ARBA" id="ARBA00004141"/>
    </source>
</evidence>
<evidence type="ECO:0000313" key="8">
    <source>
        <dbReference type="Proteomes" id="UP001444071"/>
    </source>
</evidence>
<keyword evidence="4 6" id="KW-1133">Transmembrane helix</keyword>
<comment type="subcellular location">
    <subcellularLocation>
        <location evidence="1">Membrane</location>
        <topology evidence="1">Multi-pass membrane protein</topology>
    </subcellularLocation>
</comment>
<keyword evidence="8" id="KW-1185">Reference proteome</keyword>
<keyword evidence="5 6" id="KW-0472">Membrane</keyword>
<proteinExistence type="predicted"/>
<dbReference type="PROSITE" id="PS50267">
    <property type="entry name" value="NA_NEUROTRAN_SYMP_3"/>
    <property type="match status" value="1"/>
</dbReference>
<accession>A0ABV0WXF4</accession>
<dbReference type="EMBL" id="JAHRIM010071427">
    <property type="protein sequence ID" value="MEQ2273291.1"/>
    <property type="molecule type" value="Genomic_DNA"/>
</dbReference>
<dbReference type="PANTHER" id="PTHR11616">
    <property type="entry name" value="SODIUM/CHLORIDE DEPENDENT TRANSPORTER"/>
    <property type="match status" value="1"/>
</dbReference>
<reference evidence="7 8" key="1">
    <citation type="submission" date="2021-06" db="EMBL/GenBank/DDBJ databases">
        <authorList>
            <person name="Palmer J.M."/>
        </authorList>
    </citation>
    <scope>NUCLEOTIDE SEQUENCE [LARGE SCALE GENOMIC DNA]</scope>
    <source>
        <strain evidence="7 8">XR_2019</strain>
        <tissue evidence="7">Muscle</tissue>
    </source>
</reference>
<feature type="transmembrane region" description="Helical" evidence="6">
    <location>
        <begin position="51"/>
        <end position="71"/>
    </location>
</feature>
<protein>
    <submittedName>
        <fullName evidence="7">Sodium- and chloride-dependent GABA transporter 1</fullName>
    </submittedName>
</protein>
<comment type="caution">
    <text evidence="7">The sequence shown here is derived from an EMBL/GenBank/DDBJ whole genome shotgun (WGS) entry which is preliminary data.</text>
</comment>
<evidence type="ECO:0000256" key="2">
    <source>
        <dbReference type="ARBA" id="ARBA00022448"/>
    </source>
</evidence>
<gene>
    <name evidence="7" type="primary">SLC6A1_2</name>
    <name evidence="7" type="ORF">XENORESO_002141</name>
</gene>
<feature type="transmembrane region" description="Helical" evidence="6">
    <location>
        <begin position="12"/>
        <end position="31"/>
    </location>
</feature>
<keyword evidence="3 6" id="KW-0812">Transmembrane</keyword>
<evidence type="ECO:0000256" key="4">
    <source>
        <dbReference type="ARBA" id="ARBA00022989"/>
    </source>
</evidence>
<keyword evidence="2" id="KW-0813">Transport</keyword>
<evidence type="ECO:0000313" key="7">
    <source>
        <dbReference type="EMBL" id="MEQ2273291.1"/>
    </source>
</evidence>
<sequence length="110" mass="12722">MIGYRPCVWWKLCWSFFTPLICLGVFAFSAFEMTPLTLGKYVYPLWSQVIGWFMAFSSMILIPGYVIYMFCTSKGTIKQRWRKMTTIQEDETSTGLEEFTHTGSMGEAPV</sequence>
<dbReference type="Pfam" id="PF00209">
    <property type="entry name" value="SNF"/>
    <property type="match status" value="1"/>
</dbReference>
<evidence type="ECO:0000256" key="5">
    <source>
        <dbReference type="ARBA" id="ARBA00023136"/>
    </source>
</evidence>
<dbReference type="PANTHER" id="PTHR11616:SF316">
    <property type="entry name" value="SOLUTE CARRIER FAMILY 6 MEMBER 1"/>
    <property type="match status" value="1"/>
</dbReference>
<organism evidence="7 8">
    <name type="scientific">Xenotaenia resolanae</name>
    <dbReference type="NCBI Taxonomy" id="208358"/>
    <lineage>
        <taxon>Eukaryota</taxon>
        <taxon>Metazoa</taxon>
        <taxon>Chordata</taxon>
        <taxon>Craniata</taxon>
        <taxon>Vertebrata</taxon>
        <taxon>Euteleostomi</taxon>
        <taxon>Actinopterygii</taxon>
        <taxon>Neopterygii</taxon>
        <taxon>Teleostei</taxon>
        <taxon>Neoteleostei</taxon>
        <taxon>Acanthomorphata</taxon>
        <taxon>Ovalentaria</taxon>
        <taxon>Atherinomorphae</taxon>
        <taxon>Cyprinodontiformes</taxon>
        <taxon>Goodeidae</taxon>
        <taxon>Xenotaenia</taxon>
    </lineage>
</organism>
<dbReference type="SUPFAM" id="SSF161070">
    <property type="entry name" value="SNF-like"/>
    <property type="match status" value="1"/>
</dbReference>
<evidence type="ECO:0000256" key="3">
    <source>
        <dbReference type="ARBA" id="ARBA00022692"/>
    </source>
</evidence>
<evidence type="ECO:0000256" key="6">
    <source>
        <dbReference type="SAM" id="Phobius"/>
    </source>
</evidence>
<dbReference type="InterPro" id="IPR037272">
    <property type="entry name" value="SNS_sf"/>
</dbReference>
<name>A0ABV0WXF4_9TELE</name>
<dbReference type="InterPro" id="IPR000175">
    <property type="entry name" value="Na/ntran_symport"/>
</dbReference>